<dbReference type="GO" id="GO:0016746">
    <property type="term" value="F:acyltransferase activity"/>
    <property type="evidence" value="ECO:0007669"/>
    <property type="project" value="UniProtKB-KW"/>
</dbReference>
<dbReference type="PANTHER" id="PTHR10434:SF40">
    <property type="entry name" value="1-ACYL-SN-GLYCEROL-3-PHOSPHATE ACYLTRANSFERASE"/>
    <property type="match status" value="1"/>
</dbReference>
<evidence type="ECO:0000313" key="7">
    <source>
        <dbReference type="Proteomes" id="UP000639859"/>
    </source>
</evidence>
<comment type="pathway">
    <text evidence="1">Lipid metabolism.</text>
</comment>
<keyword evidence="2" id="KW-0808">Transferase</keyword>
<feature type="transmembrane region" description="Helical" evidence="4">
    <location>
        <begin position="7"/>
        <end position="30"/>
    </location>
</feature>
<proteinExistence type="predicted"/>
<dbReference type="RefSeq" id="WP_198575939.1">
    <property type="nucleotide sequence ID" value="NZ_JADWOX010000005.1"/>
</dbReference>
<dbReference type="Proteomes" id="UP000639859">
    <property type="component" value="Unassembled WGS sequence"/>
</dbReference>
<evidence type="ECO:0000256" key="2">
    <source>
        <dbReference type="ARBA" id="ARBA00022679"/>
    </source>
</evidence>
<dbReference type="EMBL" id="JADWOX010000005">
    <property type="protein sequence ID" value="MBI1684030.1"/>
    <property type="molecule type" value="Genomic_DNA"/>
</dbReference>
<comment type="caution">
    <text evidence="6">The sequence shown here is derived from an EMBL/GenBank/DDBJ whole genome shotgun (WGS) entry which is preliminary data.</text>
</comment>
<organism evidence="6 7">
    <name type="scientific">Caulobacter hibisci</name>
    <dbReference type="NCBI Taxonomy" id="2035993"/>
    <lineage>
        <taxon>Bacteria</taxon>
        <taxon>Pseudomonadati</taxon>
        <taxon>Pseudomonadota</taxon>
        <taxon>Alphaproteobacteria</taxon>
        <taxon>Caulobacterales</taxon>
        <taxon>Caulobacteraceae</taxon>
        <taxon>Caulobacter</taxon>
    </lineage>
</organism>
<keyword evidence="4" id="KW-1133">Transmembrane helix</keyword>
<dbReference type="PANTHER" id="PTHR10434">
    <property type="entry name" value="1-ACYL-SN-GLYCEROL-3-PHOSPHATE ACYLTRANSFERASE"/>
    <property type="match status" value="1"/>
</dbReference>
<keyword evidence="4" id="KW-0812">Transmembrane</keyword>
<dbReference type="Pfam" id="PF01553">
    <property type="entry name" value="Acyltransferase"/>
    <property type="match status" value="1"/>
</dbReference>
<name>A0ABS0SYU2_9CAUL</name>
<dbReference type="SUPFAM" id="SSF69593">
    <property type="entry name" value="Glycerol-3-phosphate (1)-acyltransferase"/>
    <property type="match status" value="1"/>
</dbReference>
<sequence length="237" mass="26680">MIYLRSILFQAFFWVWSATLAILMLVTLVLPRAANRAVLSFWSHGVIQGLRWLAGVRIEVRGKEHVPTGPALIAAKHQSMFDVFSQFAILPDACFVMKKELLMVPLFGWHGLKAKMIVVDRKGHSTALKKLVRDSIDRMKETRQVVIFPEGTRGKVGQPGDYKPGIAALYRELELPVTPLALNCGQHWKHKSLLVEPGVIVFEYLPPIPAGLKRGEFMRELQTRIDTATKALEDEGI</sequence>
<protein>
    <submittedName>
        <fullName evidence="6">1-acyl-sn-glycerol-3-phosphate acyltransferase</fullName>
    </submittedName>
</protein>
<dbReference type="InterPro" id="IPR002123">
    <property type="entry name" value="Plipid/glycerol_acylTrfase"/>
</dbReference>
<dbReference type="CDD" id="cd07989">
    <property type="entry name" value="LPLAT_AGPAT-like"/>
    <property type="match status" value="1"/>
</dbReference>
<keyword evidence="4" id="KW-0472">Membrane</keyword>
<keyword evidence="3 6" id="KW-0012">Acyltransferase</keyword>
<evidence type="ECO:0000256" key="3">
    <source>
        <dbReference type="ARBA" id="ARBA00023315"/>
    </source>
</evidence>
<accession>A0ABS0SYU2</accession>
<gene>
    <name evidence="6" type="ORF">I4Q42_10145</name>
</gene>
<evidence type="ECO:0000313" key="6">
    <source>
        <dbReference type="EMBL" id="MBI1684030.1"/>
    </source>
</evidence>
<dbReference type="SMART" id="SM00563">
    <property type="entry name" value="PlsC"/>
    <property type="match status" value="1"/>
</dbReference>
<evidence type="ECO:0000259" key="5">
    <source>
        <dbReference type="SMART" id="SM00563"/>
    </source>
</evidence>
<keyword evidence="7" id="KW-1185">Reference proteome</keyword>
<feature type="domain" description="Phospholipid/glycerol acyltransferase" evidence="5">
    <location>
        <begin position="71"/>
        <end position="185"/>
    </location>
</feature>
<evidence type="ECO:0000256" key="1">
    <source>
        <dbReference type="ARBA" id="ARBA00005189"/>
    </source>
</evidence>
<reference evidence="6 7" key="1">
    <citation type="submission" date="2020-11" db="EMBL/GenBank/DDBJ databases">
        <title>genome sequence of strain KACC 18849.</title>
        <authorList>
            <person name="Gao J."/>
            <person name="Zhang X."/>
        </authorList>
    </citation>
    <scope>NUCLEOTIDE SEQUENCE [LARGE SCALE GENOMIC DNA]</scope>
    <source>
        <strain evidence="6 7">KACC 18849</strain>
    </source>
</reference>
<evidence type="ECO:0000256" key="4">
    <source>
        <dbReference type="SAM" id="Phobius"/>
    </source>
</evidence>